<dbReference type="RefSeq" id="WP_196769039.1">
    <property type="nucleotide sequence ID" value="NZ_VCDX01000001.1"/>
</dbReference>
<keyword evidence="5" id="KW-1185">Reference proteome</keyword>
<evidence type="ECO:0000313" key="4">
    <source>
        <dbReference type="Proteomes" id="UP000094598"/>
    </source>
</evidence>
<dbReference type="InterPro" id="IPR038717">
    <property type="entry name" value="Tc1-like_DDE_dom"/>
</dbReference>
<dbReference type="Proteomes" id="UP000322283">
    <property type="component" value="Unassembled WGS sequence"/>
</dbReference>
<protein>
    <recommendedName>
        <fullName evidence="1">Tc1-like transposase DDE domain-containing protein</fullName>
    </recommendedName>
</protein>
<reference evidence="3 5" key="2">
    <citation type="submission" date="2019-05" db="EMBL/GenBank/DDBJ databases">
        <title>Genome sequence of Moorella thermoacetica ATCC 33924.</title>
        <authorList>
            <person name="Poehlein A."/>
            <person name="Bengelsdorf F.R."/>
            <person name="Duerre P."/>
            <person name="Daniel R."/>
        </authorList>
    </citation>
    <scope>NUCLEOTIDE SEQUENCE [LARGE SCALE GENOMIC DNA]</scope>
    <source>
        <strain evidence="3 5">ATCC 33924</strain>
    </source>
</reference>
<dbReference type="Gene3D" id="3.30.420.10">
    <property type="entry name" value="Ribonuclease H-like superfamily/Ribonuclease H"/>
    <property type="match status" value="1"/>
</dbReference>
<sequence length="129" mass="15693">MSLSNFSYGHGKDHKGWRELLQFLKYLRGRYPYTERLYIILDNFSPHHKKEVKEWAKANNVELVYTPTYASWLNRIECHFGPLRKFALTGVYYQSHKEQMQAIRRYIAYRNRHQNDEKILKEQQKIRVA</sequence>
<evidence type="ECO:0000313" key="2">
    <source>
        <dbReference type="EMBL" id="AOQ25199.1"/>
    </source>
</evidence>
<dbReference type="InterPro" id="IPR012337">
    <property type="entry name" value="RNaseH-like_sf"/>
</dbReference>
<evidence type="ECO:0000313" key="3">
    <source>
        <dbReference type="EMBL" id="TYL15270.1"/>
    </source>
</evidence>
<dbReference type="SUPFAM" id="SSF53098">
    <property type="entry name" value="Ribonuclease H-like"/>
    <property type="match status" value="1"/>
</dbReference>
<accession>A0AAC9MVY6</accession>
<dbReference type="AlphaFoldDB" id="A0AAC9MVY6"/>
<dbReference type="EMBL" id="CP017019">
    <property type="protein sequence ID" value="AOQ25199.1"/>
    <property type="molecule type" value="Genomic_DNA"/>
</dbReference>
<proteinExistence type="predicted"/>
<dbReference type="EMBL" id="VCDX01000001">
    <property type="protein sequence ID" value="TYL15270.1"/>
    <property type="molecule type" value="Genomic_DNA"/>
</dbReference>
<dbReference type="InterPro" id="IPR036397">
    <property type="entry name" value="RNaseH_sf"/>
</dbReference>
<dbReference type="GO" id="GO:0003676">
    <property type="term" value="F:nucleic acid binding"/>
    <property type="evidence" value="ECO:0007669"/>
    <property type="project" value="InterPro"/>
</dbReference>
<evidence type="ECO:0000259" key="1">
    <source>
        <dbReference type="Pfam" id="PF13358"/>
    </source>
</evidence>
<dbReference type="Pfam" id="PF13358">
    <property type="entry name" value="DDE_3"/>
    <property type="match status" value="1"/>
</dbReference>
<dbReference type="Proteomes" id="UP000094598">
    <property type="component" value="Chromosome"/>
</dbReference>
<organism evidence="2 4">
    <name type="scientific">Neomoorella thermoacetica</name>
    <name type="common">Clostridium thermoaceticum</name>
    <dbReference type="NCBI Taxonomy" id="1525"/>
    <lineage>
        <taxon>Bacteria</taxon>
        <taxon>Bacillati</taxon>
        <taxon>Bacillota</taxon>
        <taxon>Clostridia</taxon>
        <taxon>Neomoorellales</taxon>
        <taxon>Neomoorellaceae</taxon>
        <taxon>Neomoorella</taxon>
    </lineage>
</organism>
<reference evidence="2 4" key="1">
    <citation type="submission" date="2016-08" db="EMBL/GenBank/DDBJ databases">
        <title>Moorella thermoacetica DSM 103132.</title>
        <authorList>
            <person name="Jendresen C.B."/>
            <person name="Redl S.M."/>
            <person name="Jensen T.O."/>
            <person name="Nielsen A.T."/>
        </authorList>
    </citation>
    <scope>NUCLEOTIDE SEQUENCE [LARGE SCALE GENOMIC DNA]</scope>
    <source>
        <strain evidence="2 4">DSM 103132</strain>
    </source>
</reference>
<feature type="domain" description="Tc1-like transposase DDE" evidence="1">
    <location>
        <begin position="22"/>
        <end position="95"/>
    </location>
</feature>
<name>A0AAC9MVY6_NEOTH</name>
<gene>
    <name evidence="2" type="ORF">Maut_02783</name>
    <name evidence="3" type="ORF">MTAT_00030</name>
</gene>
<evidence type="ECO:0000313" key="5">
    <source>
        <dbReference type="Proteomes" id="UP000322283"/>
    </source>
</evidence>